<dbReference type="PANTHER" id="PTHR15574">
    <property type="entry name" value="WD REPEAT DOMAIN-CONTAINING FAMILY"/>
    <property type="match status" value="1"/>
</dbReference>
<evidence type="ECO:0000256" key="4">
    <source>
        <dbReference type="SAM" id="MobiDB-lite"/>
    </source>
</evidence>
<protein>
    <recommendedName>
        <fullName evidence="7">DDB1-and CUL4-associated factor 8</fullName>
    </recommendedName>
</protein>
<sequence length="476" mass="53119">MESRLKINRSGFSEIYQREIGLSQSRSFAHRIAGSEAIVEKIDLYGKLNARDGSVNTVHFNSTGDFIVSGSGDTQVIFWDWAAKSKRLAFSSGHSDNIFQARIMPFTDDRTVITSAADGQVRLGQVWENGGVETNRLGKHQGSVHSLAIEPGSPHIFYSCGEDGFVQQFDLRSRSSAKLFACSSLKENKRPGSIRLNAIVIDPRNSTYFAIGGYDGYTRVYDIRSYQQESSSSDSLVNTFCPPDLVGTDNIHITGLAYSNSSELVVSYNDELGYMFQKNMGLGSNPHSVSPENLKRLDRPQVYLGHRNSQTVKGVSFFGHSDEYVVSGSDCGHIFIWKKSGELVHLMVGDKHIVNCLVSHPFLPVLATSGIEKDVKIWVPMANDRSPLPKNVKEIMEANKQGREDRSRRTLTPDVIMHVLRLQRRQPLTYIDRRYTRSDLESDEEDEGETYILGFADDDASSEGGFTNNSRDCNIS</sequence>
<dbReference type="GO" id="GO:0005737">
    <property type="term" value="C:cytoplasm"/>
    <property type="evidence" value="ECO:0007669"/>
    <property type="project" value="TreeGrafter"/>
</dbReference>
<organism evidence="5 6">
    <name type="scientific">Papaver atlanticum</name>
    <dbReference type="NCBI Taxonomy" id="357466"/>
    <lineage>
        <taxon>Eukaryota</taxon>
        <taxon>Viridiplantae</taxon>
        <taxon>Streptophyta</taxon>
        <taxon>Embryophyta</taxon>
        <taxon>Tracheophyta</taxon>
        <taxon>Spermatophyta</taxon>
        <taxon>Magnoliopsida</taxon>
        <taxon>Ranunculales</taxon>
        <taxon>Papaveraceae</taxon>
        <taxon>Papaveroideae</taxon>
        <taxon>Papaver</taxon>
    </lineage>
</organism>
<dbReference type="PROSITE" id="PS50294">
    <property type="entry name" value="WD_REPEATS_REGION"/>
    <property type="match status" value="1"/>
</dbReference>
<feature type="compositionally biased region" description="Polar residues" evidence="4">
    <location>
        <begin position="464"/>
        <end position="476"/>
    </location>
</feature>
<dbReference type="InterPro" id="IPR001680">
    <property type="entry name" value="WD40_rpt"/>
</dbReference>
<accession>A0AAD4XDM7</accession>
<dbReference type="InterPro" id="IPR045151">
    <property type="entry name" value="DCAF8"/>
</dbReference>
<dbReference type="InterPro" id="IPR015943">
    <property type="entry name" value="WD40/YVTN_repeat-like_dom_sf"/>
</dbReference>
<dbReference type="Gene3D" id="2.130.10.10">
    <property type="entry name" value="YVTN repeat-like/Quinoprotein amine dehydrogenase"/>
    <property type="match status" value="1"/>
</dbReference>
<dbReference type="PANTHER" id="PTHR15574:SF65">
    <property type="entry name" value="TRANSDUCIN_WD40 REPEAT-LIKE SUPERFAMILY PROTEIN"/>
    <property type="match status" value="1"/>
</dbReference>
<keyword evidence="6" id="KW-1185">Reference proteome</keyword>
<reference evidence="5" key="1">
    <citation type="submission" date="2022-04" db="EMBL/GenBank/DDBJ databases">
        <title>A functionally conserved STORR gene fusion in Papaver species that diverged 16.8 million years ago.</title>
        <authorList>
            <person name="Catania T."/>
        </authorList>
    </citation>
    <scope>NUCLEOTIDE SEQUENCE</scope>
    <source>
        <strain evidence="5">S-188037</strain>
    </source>
</reference>
<dbReference type="GO" id="GO:0080008">
    <property type="term" value="C:Cul4-RING E3 ubiquitin ligase complex"/>
    <property type="evidence" value="ECO:0007669"/>
    <property type="project" value="TreeGrafter"/>
</dbReference>
<dbReference type="SUPFAM" id="SSF50978">
    <property type="entry name" value="WD40 repeat-like"/>
    <property type="match status" value="1"/>
</dbReference>
<feature type="region of interest" description="Disordered" evidence="4">
    <location>
        <begin position="457"/>
        <end position="476"/>
    </location>
</feature>
<comment type="caution">
    <text evidence="5">The sequence shown here is derived from an EMBL/GenBank/DDBJ whole genome shotgun (WGS) entry which is preliminary data.</text>
</comment>
<proteinExistence type="predicted"/>
<dbReference type="PROSITE" id="PS50082">
    <property type="entry name" value="WD_REPEATS_2"/>
    <property type="match status" value="1"/>
</dbReference>
<evidence type="ECO:0000256" key="2">
    <source>
        <dbReference type="ARBA" id="ARBA00022737"/>
    </source>
</evidence>
<evidence type="ECO:0000256" key="1">
    <source>
        <dbReference type="ARBA" id="ARBA00022574"/>
    </source>
</evidence>
<gene>
    <name evidence="5" type="ORF">MKW98_021836</name>
</gene>
<dbReference type="AlphaFoldDB" id="A0AAD4XDM7"/>
<dbReference type="EMBL" id="JAJJMB010011511">
    <property type="protein sequence ID" value="KAI3901672.1"/>
    <property type="molecule type" value="Genomic_DNA"/>
</dbReference>
<evidence type="ECO:0008006" key="7">
    <source>
        <dbReference type="Google" id="ProtNLM"/>
    </source>
</evidence>
<feature type="repeat" description="WD" evidence="3">
    <location>
        <begin position="48"/>
        <end position="80"/>
    </location>
</feature>
<name>A0AAD4XDM7_9MAGN</name>
<dbReference type="Pfam" id="PF00400">
    <property type="entry name" value="WD40"/>
    <property type="match status" value="3"/>
</dbReference>
<keyword evidence="2" id="KW-0677">Repeat</keyword>
<evidence type="ECO:0000256" key="3">
    <source>
        <dbReference type="PROSITE-ProRule" id="PRU00221"/>
    </source>
</evidence>
<evidence type="ECO:0000313" key="5">
    <source>
        <dbReference type="EMBL" id="KAI3901672.1"/>
    </source>
</evidence>
<keyword evidence="1 3" id="KW-0853">WD repeat</keyword>
<evidence type="ECO:0000313" key="6">
    <source>
        <dbReference type="Proteomes" id="UP001202328"/>
    </source>
</evidence>
<dbReference type="SMART" id="SM00320">
    <property type="entry name" value="WD40"/>
    <property type="match status" value="6"/>
</dbReference>
<dbReference type="Proteomes" id="UP001202328">
    <property type="component" value="Unassembled WGS sequence"/>
</dbReference>
<dbReference type="InterPro" id="IPR036322">
    <property type="entry name" value="WD40_repeat_dom_sf"/>
</dbReference>